<dbReference type="AlphaFoldDB" id="A0A1C0YC82"/>
<sequence>MKYIILLLSLCMLVGCNLQTLPPVAPEQSFVATLNIDEPSIQYFDEDGELLTTWALEEYYTGAVLLDEQQLFLYSHALPTAVVYELETGKLIDKWTVDAGTTNALYDAVNAQVILTNEQTNTVRFYALDGTERAQVPVRNYPMAMAMYNNYAYIINYKDTWLSVIDMTTQQVVTEWPIAAYSNGIMIDEKAQEVWVGGHGEGTESNTLVHVYDLQTGKERQIIPAPLMPVNIAMSPTQKAVISHGNNALYFIEDYEVIQKLTVGANPFAVNYWQNQWLVAGYDDQILYFIDDNAITKKVETEKGPFQLIVRD</sequence>
<dbReference type="PANTHER" id="PTHR47197:SF3">
    <property type="entry name" value="DIHYDRO-HEME D1 DEHYDROGENASE"/>
    <property type="match status" value="1"/>
</dbReference>
<dbReference type="PANTHER" id="PTHR47197">
    <property type="entry name" value="PROTEIN NIRF"/>
    <property type="match status" value="1"/>
</dbReference>
<proteinExistence type="predicted"/>
<dbReference type="Proteomes" id="UP000093199">
    <property type="component" value="Unassembled WGS sequence"/>
</dbReference>
<evidence type="ECO:0000256" key="1">
    <source>
        <dbReference type="SAM" id="SignalP"/>
    </source>
</evidence>
<keyword evidence="1" id="KW-0732">Signal</keyword>
<dbReference type="RefSeq" id="WP_066546116.1">
    <property type="nucleotide sequence ID" value="NZ_MASJ01000023.1"/>
</dbReference>
<dbReference type="SUPFAM" id="SSF51004">
    <property type="entry name" value="C-terminal (heme d1) domain of cytochrome cd1-nitrite reductase"/>
    <property type="match status" value="1"/>
</dbReference>
<gene>
    <name evidence="2" type="ORF">A6M13_03965</name>
</gene>
<reference evidence="2 3" key="1">
    <citation type="submission" date="2016-07" db="EMBL/GenBank/DDBJ databases">
        <title>Caryophanon tenue genome sequencing.</title>
        <authorList>
            <person name="Verma A."/>
            <person name="Pal Y."/>
            <person name="Krishnamurthi S."/>
        </authorList>
    </citation>
    <scope>NUCLEOTIDE SEQUENCE [LARGE SCALE GENOMIC DNA]</scope>
    <source>
        <strain evidence="2 3">DSM 14152</strain>
    </source>
</reference>
<name>A0A1C0YC82_9BACL</name>
<dbReference type="Gene3D" id="2.130.10.10">
    <property type="entry name" value="YVTN repeat-like/Quinoprotein amine dehydrogenase"/>
    <property type="match status" value="1"/>
</dbReference>
<feature type="signal peptide" evidence="1">
    <location>
        <begin position="1"/>
        <end position="20"/>
    </location>
</feature>
<accession>A0A1C0YC82</accession>
<dbReference type="InterPro" id="IPR015943">
    <property type="entry name" value="WD40/YVTN_repeat-like_dom_sf"/>
</dbReference>
<organism evidence="2 3">
    <name type="scientific">Caryophanon tenue</name>
    <dbReference type="NCBI Taxonomy" id="33978"/>
    <lineage>
        <taxon>Bacteria</taxon>
        <taxon>Bacillati</taxon>
        <taxon>Bacillota</taxon>
        <taxon>Bacilli</taxon>
        <taxon>Bacillales</taxon>
        <taxon>Caryophanaceae</taxon>
        <taxon>Caryophanon</taxon>
    </lineage>
</organism>
<comment type="caution">
    <text evidence="2">The sequence shown here is derived from an EMBL/GenBank/DDBJ whole genome shotgun (WGS) entry which is preliminary data.</text>
</comment>
<dbReference type="InterPro" id="IPR051200">
    <property type="entry name" value="Host-pathogen_enzymatic-act"/>
</dbReference>
<keyword evidence="3" id="KW-1185">Reference proteome</keyword>
<dbReference type="STRING" id="33978.A6M13_03965"/>
<evidence type="ECO:0000313" key="2">
    <source>
        <dbReference type="EMBL" id="OCS84743.1"/>
    </source>
</evidence>
<protein>
    <submittedName>
        <fullName evidence="2">Uncharacterized protein</fullName>
    </submittedName>
</protein>
<dbReference type="InterPro" id="IPR011048">
    <property type="entry name" value="Haem_d1_sf"/>
</dbReference>
<feature type="chain" id="PRO_5038992353" evidence="1">
    <location>
        <begin position="21"/>
        <end position="312"/>
    </location>
</feature>
<evidence type="ECO:0000313" key="3">
    <source>
        <dbReference type="Proteomes" id="UP000093199"/>
    </source>
</evidence>
<dbReference type="PROSITE" id="PS51257">
    <property type="entry name" value="PROKAR_LIPOPROTEIN"/>
    <property type="match status" value="1"/>
</dbReference>
<dbReference type="OrthoDB" id="120019at2"/>
<dbReference type="EMBL" id="MASJ01000023">
    <property type="protein sequence ID" value="OCS84743.1"/>
    <property type="molecule type" value="Genomic_DNA"/>
</dbReference>